<evidence type="ECO:0000256" key="4">
    <source>
        <dbReference type="ARBA" id="ARBA00023015"/>
    </source>
</evidence>
<sequence length="108" mass="11817">MADLGIARIGQTGLNGTLTRADLADVVHRNLGLSRAESASFVERVLHHMCHALSEGQNVKISGFGSFILRDKGQRVGRNPKTGVEVPIAPRRVMTFRASQILRDRIAK</sequence>
<keyword evidence="5 8" id="KW-0238">DNA-binding</keyword>
<name>A0ABT0RI27_9SPHN</name>
<dbReference type="CDD" id="cd13835">
    <property type="entry name" value="IHF_A"/>
    <property type="match status" value="1"/>
</dbReference>
<dbReference type="Gene3D" id="4.10.520.10">
    <property type="entry name" value="IHF-like DNA-binding proteins"/>
    <property type="match status" value="1"/>
</dbReference>
<organism evidence="11 12">
    <name type="scientific">Sphingomonas anseongensis</name>
    <dbReference type="NCBI Taxonomy" id="2908207"/>
    <lineage>
        <taxon>Bacteria</taxon>
        <taxon>Pseudomonadati</taxon>
        <taxon>Pseudomonadota</taxon>
        <taxon>Alphaproteobacteria</taxon>
        <taxon>Sphingomonadales</taxon>
        <taxon>Sphingomonadaceae</taxon>
        <taxon>Sphingomonas</taxon>
    </lineage>
</organism>
<evidence type="ECO:0000256" key="5">
    <source>
        <dbReference type="ARBA" id="ARBA00023125"/>
    </source>
</evidence>
<comment type="caution">
    <text evidence="11">The sequence shown here is derived from an EMBL/GenBank/DDBJ whole genome shotgun (WGS) entry which is preliminary data.</text>
</comment>
<evidence type="ECO:0000256" key="7">
    <source>
        <dbReference type="ARBA" id="ARBA00023172"/>
    </source>
</evidence>
<evidence type="ECO:0000256" key="2">
    <source>
        <dbReference type="ARBA" id="ARBA00018329"/>
    </source>
</evidence>
<dbReference type="RefSeq" id="WP_249868482.1">
    <property type="nucleotide sequence ID" value="NZ_JAMGBC010000001.1"/>
</dbReference>
<evidence type="ECO:0000256" key="6">
    <source>
        <dbReference type="ARBA" id="ARBA00023163"/>
    </source>
</evidence>
<evidence type="ECO:0000256" key="8">
    <source>
        <dbReference type="HAMAP-Rule" id="MF_00380"/>
    </source>
</evidence>
<accession>A0ABT0RI27</accession>
<dbReference type="SMART" id="SM00411">
    <property type="entry name" value="BHL"/>
    <property type="match status" value="1"/>
</dbReference>
<dbReference type="PANTHER" id="PTHR33175:SF2">
    <property type="entry name" value="INTEGRATION HOST FACTOR SUBUNIT ALPHA"/>
    <property type="match status" value="1"/>
</dbReference>
<dbReference type="PRINTS" id="PR01727">
    <property type="entry name" value="DNABINDINGHU"/>
</dbReference>
<dbReference type="NCBIfam" id="NF001401">
    <property type="entry name" value="PRK00285.1"/>
    <property type="match status" value="1"/>
</dbReference>
<dbReference type="InterPro" id="IPR020816">
    <property type="entry name" value="Histone-like_DNA-bd_CS"/>
</dbReference>
<dbReference type="InterPro" id="IPR010992">
    <property type="entry name" value="IHF-like_DNA-bd_dom_sf"/>
</dbReference>
<keyword evidence="3 8" id="KW-0810">Translation regulation</keyword>
<evidence type="ECO:0000256" key="9">
    <source>
        <dbReference type="RuleBase" id="RU003939"/>
    </source>
</evidence>
<dbReference type="PANTHER" id="PTHR33175">
    <property type="entry name" value="DNA-BINDING PROTEIN HU"/>
    <property type="match status" value="1"/>
</dbReference>
<keyword evidence="7 8" id="KW-0233">DNA recombination</keyword>
<evidence type="ECO:0000256" key="3">
    <source>
        <dbReference type="ARBA" id="ARBA00022845"/>
    </source>
</evidence>
<dbReference type="HAMAP" id="MF_00380">
    <property type="entry name" value="IHF_alpha"/>
    <property type="match status" value="1"/>
</dbReference>
<dbReference type="EMBL" id="JAMGBC010000001">
    <property type="protein sequence ID" value="MCL6679595.1"/>
    <property type="molecule type" value="Genomic_DNA"/>
</dbReference>
<evidence type="ECO:0000256" key="10">
    <source>
        <dbReference type="RuleBase" id="RU004485"/>
    </source>
</evidence>
<reference evidence="11" key="1">
    <citation type="submission" date="2022-05" db="EMBL/GenBank/DDBJ databases">
        <authorList>
            <person name="Jo J.-H."/>
            <person name="Im W.-T."/>
        </authorList>
    </citation>
    <scope>NUCLEOTIDE SEQUENCE</scope>
    <source>
        <strain evidence="11">RG327</strain>
    </source>
</reference>
<evidence type="ECO:0000313" key="12">
    <source>
        <dbReference type="Proteomes" id="UP001165343"/>
    </source>
</evidence>
<dbReference type="InterPro" id="IPR000119">
    <property type="entry name" value="Hist_DNA-bd"/>
</dbReference>
<dbReference type="Proteomes" id="UP001165343">
    <property type="component" value="Unassembled WGS sequence"/>
</dbReference>
<protein>
    <recommendedName>
        <fullName evidence="2 8">Integration host factor subunit alpha</fullName>
        <shortName evidence="8">IHF-alpha</shortName>
    </recommendedName>
</protein>
<comment type="subunit">
    <text evidence="8 10">Heterodimer of an alpha and a beta chain.</text>
</comment>
<proteinExistence type="inferred from homology"/>
<keyword evidence="6 8" id="KW-0804">Transcription</keyword>
<dbReference type="NCBIfam" id="TIGR00987">
    <property type="entry name" value="himA"/>
    <property type="match status" value="1"/>
</dbReference>
<dbReference type="SUPFAM" id="SSF47729">
    <property type="entry name" value="IHF-like DNA-binding proteins"/>
    <property type="match status" value="1"/>
</dbReference>
<evidence type="ECO:0000313" key="11">
    <source>
        <dbReference type="EMBL" id="MCL6679595.1"/>
    </source>
</evidence>
<evidence type="ECO:0000256" key="1">
    <source>
        <dbReference type="ARBA" id="ARBA00010529"/>
    </source>
</evidence>
<dbReference type="Pfam" id="PF00216">
    <property type="entry name" value="Bac_DNA_binding"/>
    <property type="match status" value="1"/>
</dbReference>
<keyword evidence="4 8" id="KW-0805">Transcription regulation</keyword>
<keyword evidence="12" id="KW-1185">Reference proteome</keyword>
<comment type="similarity">
    <text evidence="1 8 9">Belongs to the bacterial histone-like protein family.</text>
</comment>
<dbReference type="PROSITE" id="PS00045">
    <property type="entry name" value="HISTONE_LIKE"/>
    <property type="match status" value="1"/>
</dbReference>
<comment type="function">
    <text evidence="8 10">This protein is one of the two subunits of integration host factor, a specific DNA-binding protein that functions in genetic recombination as well as in transcriptional and translational control.</text>
</comment>
<gene>
    <name evidence="8" type="primary">ihfA</name>
    <name evidence="8" type="synonym">himA</name>
    <name evidence="11" type="ORF">LZ519_09760</name>
</gene>
<dbReference type="InterPro" id="IPR005684">
    <property type="entry name" value="IHF_alpha"/>
</dbReference>